<protein>
    <submittedName>
        <fullName evidence="3">Non-heme chloroperoxidase</fullName>
        <ecNumber evidence="3">1.11.1.10</ecNumber>
    </submittedName>
</protein>
<dbReference type="PANTHER" id="PTHR43433">
    <property type="entry name" value="HYDROLASE, ALPHA/BETA FOLD FAMILY PROTEIN"/>
    <property type="match status" value="1"/>
</dbReference>
<dbReference type="GO" id="GO:0016691">
    <property type="term" value="F:chloride peroxidase activity"/>
    <property type="evidence" value="ECO:0007669"/>
    <property type="project" value="UniProtKB-EC"/>
</dbReference>
<accession>A0A6J4UZT6</accession>
<dbReference type="Pfam" id="PF00561">
    <property type="entry name" value="Abhydrolase_1"/>
    <property type="match status" value="1"/>
</dbReference>
<dbReference type="SUPFAM" id="SSF53474">
    <property type="entry name" value="alpha/beta-Hydrolases"/>
    <property type="match status" value="1"/>
</dbReference>
<dbReference type="FunFam" id="3.40.50.1820:FF:000205">
    <property type="entry name" value="Non-haem bromoperoxidase BPO-A2"/>
    <property type="match status" value="1"/>
</dbReference>
<dbReference type="InterPro" id="IPR000073">
    <property type="entry name" value="AB_hydrolase_1"/>
</dbReference>
<keyword evidence="3" id="KW-0560">Oxidoreductase</keyword>
<dbReference type="PRINTS" id="PR00412">
    <property type="entry name" value="EPOXHYDRLASE"/>
</dbReference>
<dbReference type="PANTHER" id="PTHR43433:SF3">
    <property type="entry name" value="NON-HEME CHLOROPEROXIDASE"/>
    <property type="match status" value="1"/>
</dbReference>
<dbReference type="Gene3D" id="3.40.50.1820">
    <property type="entry name" value="alpha/beta hydrolase"/>
    <property type="match status" value="1"/>
</dbReference>
<proteinExistence type="inferred from homology"/>
<dbReference type="AlphaFoldDB" id="A0A6J4UZT6"/>
<dbReference type="InterPro" id="IPR000639">
    <property type="entry name" value="Epox_hydrolase-like"/>
</dbReference>
<feature type="domain" description="AB hydrolase-1" evidence="2">
    <location>
        <begin position="33"/>
        <end position="265"/>
    </location>
</feature>
<evidence type="ECO:0000313" key="3">
    <source>
        <dbReference type="EMBL" id="CAA9564362.1"/>
    </source>
</evidence>
<gene>
    <name evidence="3" type="ORF">AVDCRST_MAG43-2196</name>
</gene>
<keyword evidence="3" id="KW-0575">Peroxidase</keyword>
<dbReference type="InterPro" id="IPR050471">
    <property type="entry name" value="AB_hydrolase"/>
</dbReference>
<sequence>MVASANPDTARSTFITTKDGTQIYYKDWGSGQPVVFSHGWPLNADAWDDQMLFLASHGYRTIAHDRRGHGRSSQPWNGNDMDTYADDLAALMDALDLKDAVLIGHSTGGGEVTRYIGRHGTARVAKAVLVDAISPLMLQTEANPGGLPIDAFDAIRAGVAGDRSQYYKDLSIPFFGANRPGSQVSQGTLDMFWLWSMQAGMKGAYDCIKVFSETDLTEDLKRFDVPTLIIHGDDDQIVPIGASAMRSSKIVKDAILKVYPGAPHGLPSTHKDQVNADLLEFLRA</sequence>
<dbReference type="PRINTS" id="PR00111">
    <property type="entry name" value="ABHYDROLASE"/>
</dbReference>
<name>A0A6J4UZT6_9BACT</name>
<dbReference type="EMBL" id="CADCWI010000111">
    <property type="protein sequence ID" value="CAA9564362.1"/>
    <property type="molecule type" value="Genomic_DNA"/>
</dbReference>
<evidence type="ECO:0000259" key="2">
    <source>
        <dbReference type="Pfam" id="PF00561"/>
    </source>
</evidence>
<reference evidence="3" key="1">
    <citation type="submission" date="2020-02" db="EMBL/GenBank/DDBJ databases">
        <authorList>
            <person name="Meier V. D."/>
        </authorList>
    </citation>
    <scope>NUCLEOTIDE SEQUENCE</scope>
    <source>
        <strain evidence="3">AVDCRST_MAG43</strain>
    </source>
</reference>
<evidence type="ECO:0000256" key="1">
    <source>
        <dbReference type="ARBA" id="ARBA00038128"/>
    </source>
</evidence>
<comment type="similarity">
    <text evidence="1">Belongs to the AB hydrolase superfamily. Bacterial non-heme haloperoxidase / perhydrolase family.</text>
</comment>
<organism evidence="3">
    <name type="scientific">uncultured Thermomicrobiales bacterium</name>
    <dbReference type="NCBI Taxonomy" id="1645740"/>
    <lineage>
        <taxon>Bacteria</taxon>
        <taxon>Pseudomonadati</taxon>
        <taxon>Thermomicrobiota</taxon>
        <taxon>Thermomicrobia</taxon>
        <taxon>Thermomicrobiales</taxon>
        <taxon>environmental samples</taxon>
    </lineage>
</organism>
<dbReference type="EC" id="1.11.1.10" evidence="3"/>
<dbReference type="InterPro" id="IPR029058">
    <property type="entry name" value="AB_hydrolase_fold"/>
</dbReference>